<protein>
    <recommendedName>
        <fullName evidence="4">DUF2784 domain-containing protein</fullName>
    </recommendedName>
</protein>
<evidence type="ECO:0008006" key="4">
    <source>
        <dbReference type="Google" id="ProtNLM"/>
    </source>
</evidence>
<feature type="transmembrane region" description="Helical" evidence="1">
    <location>
        <begin position="37"/>
        <end position="56"/>
    </location>
</feature>
<comment type="caution">
    <text evidence="2">The sequence shown here is derived from an EMBL/GenBank/DDBJ whole genome shotgun (WGS) entry which is preliminary data.</text>
</comment>
<feature type="transmembrane region" description="Helical" evidence="1">
    <location>
        <begin position="12"/>
        <end position="31"/>
    </location>
</feature>
<dbReference type="AlphaFoldDB" id="A0A7Y8GZ07"/>
<keyword evidence="1" id="KW-0472">Membrane</keyword>
<name>A0A7Y8GZ07_9BURK</name>
<evidence type="ECO:0000256" key="1">
    <source>
        <dbReference type="SAM" id="Phobius"/>
    </source>
</evidence>
<evidence type="ECO:0000313" key="3">
    <source>
        <dbReference type="Proteomes" id="UP000545507"/>
    </source>
</evidence>
<keyword evidence="1" id="KW-1133">Transmembrane helix</keyword>
<dbReference type="EMBL" id="VYGV01000015">
    <property type="protein sequence ID" value="NWF46593.1"/>
    <property type="molecule type" value="Genomic_DNA"/>
</dbReference>
<evidence type="ECO:0000313" key="2">
    <source>
        <dbReference type="EMBL" id="NWF46593.1"/>
    </source>
</evidence>
<accession>A0A7Y8GZ07</accession>
<reference evidence="2 3" key="1">
    <citation type="submission" date="2019-09" db="EMBL/GenBank/DDBJ databases">
        <title>Hydrogenophaga aromatica sp. nov., isolated from a para-xylene-degrading enrichment culture.</title>
        <authorList>
            <person name="Tancsics A."/>
            <person name="Banerjee S."/>
        </authorList>
    </citation>
    <scope>NUCLEOTIDE SEQUENCE [LARGE SCALE GENOMIC DNA]</scope>
    <source>
        <strain evidence="2 3">D2P1</strain>
    </source>
</reference>
<keyword evidence="3" id="KW-1185">Reference proteome</keyword>
<feature type="transmembrane region" description="Helical" evidence="1">
    <location>
        <begin position="92"/>
        <end position="110"/>
    </location>
</feature>
<sequence length="113" mass="12768">MNHEVALTVVKVAHTAIWAFFVACILGAPLAAWHRNFALAAALIGLVALEALVLLFNKWSCPLTGVAARYTERREENFDIYLPRWLAKYNKSIFTSLYLLGAAYSAYAWWHHS</sequence>
<dbReference type="RefSeq" id="WP_177136498.1">
    <property type="nucleotide sequence ID" value="NZ_VYGV01000015.1"/>
</dbReference>
<gene>
    <name evidence="2" type="ORF">F3K02_15235</name>
</gene>
<keyword evidence="1" id="KW-0812">Transmembrane</keyword>
<dbReference type="Proteomes" id="UP000545507">
    <property type="component" value="Unassembled WGS sequence"/>
</dbReference>
<organism evidence="2 3">
    <name type="scientific">Hydrogenophaga aromaticivorans</name>
    <dbReference type="NCBI Taxonomy" id="2610898"/>
    <lineage>
        <taxon>Bacteria</taxon>
        <taxon>Pseudomonadati</taxon>
        <taxon>Pseudomonadota</taxon>
        <taxon>Betaproteobacteria</taxon>
        <taxon>Burkholderiales</taxon>
        <taxon>Comamonadaceae</taxon>
        <taxon>Hydrogenophaga</taxon>
    </lineage>
</organism>
<proteinExistence type="predicted"/>